<accession>I0I702</accession>
<sequence length="64" mass="7506">MNRFIFWPGWIIVSFNFIVSLIDAFSQTQWLTESFEPHFMKKSQIIEVAKSSVRCKIVLQLGVI</sequence>
<reference evidence="2 3" key="1">
    <citation type="submission" date="2012-02" db="EMBL/GenBank/DDBJ databases">
        <title>Complete genome sequence of Caldilinea aerophila DSM 14535 (= NBRC 102666).</title>
        <authorList>
            <person name="Oguchi A."/>
            <person name="Hosoyama A."/>
            <person name="Sekine M."/>
            <person name="Fukai R."/>
            <person name="Kato Y."/>
            <person name="Nakamura S."/>
            <person name="Hanada S."/>
            <person name="Yamazaki S."/>
            <person name="Fujita N."/>
        </authorList>
    </citation>
    <scope>NUCLEOTIDE SEQUENCE [LARGE SCALE GENOMIC DNA]</scope>
    <source>
        <strain evidence="3">DSM 14535 / JCM 11387 / NBRC 104270 / STL-6-O1</strain>
    </source>
</reference>
<dbReference type="KEGG" id="cap:CLDAP_30000"/>
<feature type="transmembrane region" description="Helical" evidence="1">
    <location>
        <begin position="6"/>
        <end position="25"/>
    </location>
</feature>
<keyword evidence="1" id="KW-0812">Transmembrane</keyword>
<evidence type="ECO:0000313" key="2">
    <source>
        <dbReference type="EMBL" id="BAM01040.1"/>
    </source>
</evidence>
<protein>
    <submittedName>
        <fullName evidence="2">Uncharacterized protein</fullName>
    </submittedName>
</protein>
<keyword evidence="1" id="KW-0472">Membrane</keyword>
<keyword evidence="3" id="KW-1185">Reference proteome</keyword>
<dbReference type="STRING" id="926550.CLDAP_30000"/>
<keyword evidence="1" id="KW-1133">Transmembrane helix</keyword>
<gene>
    <name evidence="2" type="ordered locus">CLDAP_30000</name>
</gene>
<dbReference type="HOGENOM" id="CLU_2859218_0_0_0"/>
<dbReference type="AlphaFoldDB" id="I0I702"/>
<proteinExistence type="predicted"/>
<organism evidence="2 3">
    <name type="scientific">Caldilinea aerophila (strain DSM 14535 / JCM 11387 / NBRC 104270 / STL-6-O1)</name>
    <dbReference type="NCBI Taxonomy" id="926550"/>
    <lineage>
        <taxon>Bacteria</taxon>
        <taxon>Bacillati</taxon>
        <taxon>Chloroflexota</taxon>
        <taxon>Caldilineae</taxon>
        <taxon>Caldilineales</taxon>
        <taxon>Caldilineaceae</taxon>
        <taxon>Caldilinea</taxon>
    </lineage>
</organism>
<name>I0I702_CALAS</name>
<evidence type="ECO:0000256" key="1">
    <source>
        <dbReference type="SAM" id="Phobius"/>
    </source>
</evidence>
<dbReference type="EMBL" id="AP012337">
    <property type="protein sequence ID" value="BAM01040.1"/>
    <property type="molecule type" value="Genomic_DNA"/>
</dbReference>
<dbReference type="Proteomes" id="UP000007880">
    <property type="component" value="Chromosome"/>
</dbReference>
<evidence type="ECO:0000313" key="3">
    <source>
        <dbReference type="Proteomes" id="UP000007880"/>
    </source>
</evidence>